<keyword evidence="5 6" id="KW-0732">Signal</keyword>
<dbReference type="PANTHER" id="PTHR31232:SF164">
    <property type="entry name" value="S-PROTEIN HOMOLOG"/>
    <property type="match status" value="1"/>
</dbReference>
<dbReference type="AlphaFoldDB" id="A0A1R3GNZ3"/>
<proteinExistence type="inferred from homology"/>
<dbReference type="GO" id="GO:0060320">
    <property type="term" value="P:rejection of self pollen"/>
    <property type="evidence" value="ECO:0007669"/>
    <property type="project" value="UniProtKB-KW"/>
</dbReference>
<gene>
    <name evidence="7" type="ORF">COLO4_34096</name>
</gene>
<evidence type="ECO:0000313" key="7">
    <source>
        <dbReference type="EMBL" id="OMO59740.1"/>
    </source>
</evidence>
<evidence type="ECO:0000256" key="4">
    <source>
        <dbReference type="ARBA" id="ARBA00022525"/>
    </source>
</evidence>
<dbReference type="Pfam" id="PF05938">
    <property type="entry name" value="Self-incomp_S1"/>
    <property type="match status" value="1"/>
</dbReference>
<keyword evidence="4 6" id="KW-0964">Secreted</keyword>
<protein>
    <recommendedName>
        <fullName evidence="6">S-protein homolog</fullName>
    </recommendedName>
</protein>
<evidence type="ECO:0000256" key="2">
    <source>
        <dbReference type="ARBA" id="ARBA00005581"/>
    </source>
</evidence>
<dbReference type="STRING" id="93759.A0A1R3GNZ3"/>
<evidence type="ECO:0000256" key="6">
    <source>
        <dbReference type="RuleBase" id="RU367044"/>
    </source>
</evidence>
<reference evidence="8" key="1">
    <citation type="submission" date="2013-09" db="EMBL/GenBank/DDBJ databases">
        <title>Corchorus olitorius genome sequencing.</title>
        <authorList>
            <person name="Alam M."/>
            <person name="Haque M.S."/>
            <person name="Islam M.S."/>
            <person name="Emdad E.M."/>
            <person name="Islam M.M."/>
            <person name="Ahmed B."/>
            <person name="Halim A."/>
            <person name="Hossen Q.M.M."/>
            <person name="Hossain M.Z."/>
            <person name="Ahmed R."/>
            <person name="Khan M.M."/>
            <person name="Islam R."/>
            <person name="Rashid M.M."/>
            <person name="Khan S.A."/>
            <person name="Rahman M.S."/>
            <person name="Alam M."/>
            <person name="Yahiya A.S."/>
            <person name="Khan M.S."/>
            <person name="Azam M.S."/>
            <person name="Haque T."/>
            <person name="Lashkar M.Z.H."/>
            <person name="Akhand A.I."/>
            <person name="Morshed G."/>
            <person name="Roy S."/>
            <person name="Uddin K.S."/>
            <person name="Rabeya T."/>
            <person name="Hossain A.S."/>
            <person name="Chowdhury A."/>
            <person name="Snigdha A.R."/>
            <person name="Mortoza M.S."/>
            <person name="Matin S.A."/>
            <person name="Hoque S.M.E."/>
            <person name="Islam M.K."/>
            <person name="Roy D.K."/>
            <person name="Haider R."/>
            <person name="Moosa M.M."/>
            <person name="Elias S.M."/>
            <person name="Hasan A.M."/>
            <person name="Jahan S."/>
            <person name="Shafiuddin M."/>
            <person name="Mahmood N."/>
            <person name="Shommy N.S."/>
        </authorList>
    </citation>
    <scope>NUCLEOTIDE SEQUENCE [LARGE SCALE GENOMIC DNA]</scope>
    <source>
        <strain evidence="8">cv. O-4</strain>
    </source>
</reference>
<organism evidence="7 8">
    <name type="scientific">Corchorus olitorius</name>
    <dbReference type="NCBI Taxonomy" id="93759"/>
    <lineage>
        <taxon>Eukaryota</taxon>
        <taxon>Viridiplantae</taxon>
        <taxon>Streptophyta</taxon>
        <taxon>Embryophyta</taxon>
        <taxon>Tracheophyta</taxon>
        <taxon>Spermatophyta</taxon>
        <taxon>Magnoliopsida</taxon>
        <taxon>eudicotyledons</taxon>
        <taxon>Gunneridae</taxon>
        <taxon>Pentapetalae</taxon>
        <taxon>rosids</taxon>
        <taxon>malvids</taxon>
        <taxon>Malvales</taxon>
        <taxon>Malvaceae</taxon>
        <taxon>Grewioideae</taxon>
        <taxon>Apeibeae</taxon>
        <taxon>Corchorus</taxon>
    </lineage>
</organism>
<feature type="signal peptide" evidence="6">
    <location>
        <begin position="1"/>
        <end position="30"/>
    </location>
</feature>
<dbReference type="OrthoDB" id="1848419at2759"/>
<dbReference type="PANTHER" id="PTHR31232">
    <property type="match status" value="1"/>
</dbReference>
<name>A0A1R3GNZ3_9ROSI</name>
<comment type="similarity">
    <text evidence="2 6">Belongs to the plant self-incompatibility (S1) protein family.</text>
</comment>
<sequence length="152" mass="18367">MANLRGIFIILPAAAMVAICLFSDPLVALAEKDEDMLFIKYHIHITNDTPDDMPFRAPNVYLHCKSKNKDVGNRKIAWHEDYHWDTKINYFRTTLFFCYVWWKSKERYFEAFKATRDEERCRYYHNSCLWSVREDGIYFSNNNATWRNVYPW</sequence>
<evidence type="ECO:0000256" key="3">
    <source>
        <dbReference type="ARBA" id="ARBA00022471"/>
    </source>
</evidence>
<keyword evidence="8" id="KW-1185">Reference proteome</keyword>
<evidence type="ECO:0000256" key="5">
    <source>
        <dbReference type="ARBA" id="ARBA00022729"/>
    </source>
</evidence>
<dbReference type="InterPro" id="IPR010264">
    <property type="entry name" value="Self-incomp_S1"/>
</dbReference>
<accession>A0A1R3GNZ3</accession>
<dbReference type="Proteomes" id="UP000187203">
    <property type="component" value="Unassembled WGS sequence"/>
</dbReference>
<keyword evidence="3 6" id="KW-0713">Self-incompatibility</keyword>
<evidence type="ECO:0000313" key="8">
    <source>
        <dbReference type="Proteomes" id="UP000187203"/>
    </source>
</evidence>
<comment type="subcellular location">
    <subcellularLocation>
        <location evidence="1 6">Secreted</location>
    </subcellularLocation>
</comment>
<dbReference type="GO" id="GO:0005576">
    <property type="term" value="C:extracellular region"/>
    <property type="evidence" value="ECO:0007669"/>
    <property type="project" value="UniProtKB-SubCell"/>
</dbReference>
<evidence type="ECO:0000256" key="1">
    <source>
        <dbReference type="ARBA" id="ARBA00004613"/>
    </source>
</evidence>
<feature type="chain" id="PRO_5025077889" description="S-protein homolog" evidence="6">
    <location>
        <begin position="31"/>
        <end position="152"/>
    </location>
</feature>
<dbReference type="EMBL" id="AWUE01022071">
    <property type="protein sequence ID" value="OMO59740.1"/>
    <property type="molecule type" value="Genomic_DNA"/>
</dbReference>
<comment type="caution">
    <text evidence="7">The sequence shown here is derived from an EMBL/GenBank/DDBJ whole genome shotgun (WGS) entry which is preliminary data.</text>
</comment>